<dbReference type="CDD" id="cd00037">
    <property type="entry name" value="CLECT"/>
    <property type="match status" value="1"/>
</dbReference>
<keyword evidence="3" id="KW-1185">Reference proteome</keyword>
<dbReference type="InterPro" id="IPR016186">
    <property type="entry name" value="C-type_lectin-like/link_sf"/>
</dbReference>
<dbReference type="InterPro" id="IPR016187">
    <property type="entry name" value="CTDL_fold"/>
</dbReference>
<dbReference type="SUPFAM" id="SSF56436">
    <property type="entry name" value="C-type lectin-like"/>
    <property type="match status" value="1"/>
</dbReference>
<evidence type="ECO:0000313" key="2">
    <source>
        <dbReference type="EMBL" id="CAG5109401.1"/>
    </source>
</evidence>
<organism evidence="2 3">
    <name type="scientific">Oikopleura dioica</name>
    <name type="common">Tunicate</name>
    <dbReference type="NCBI Taxonomy" id="34765"/>
    <lineage>
        <taxon>Eukaryota</taxon>
        <taxon>Metazoa</taxon>
        <taxon>Chordata</taxon>
        <taxon>Tunicata</taxon>
        <taxon>Appendicularia</taxon>
        <taxon>Copelata</taxon>
        <taxon>Oikopleuridae</taxon>
        <taxon>Oikopleura</taxon>
    </lineage>
</organism>
<dbReference type="EMBL" id="OU015567">
    <property type="protein sequence ID" value="CAG5109401.1"/>
    <property type="molecule type" value="Genomic_DNA"/>
</dbReference>
<dbReference type="InterPro" id="IPR001304">
    <property type="entry name" value="C-type_lectin-like"/>
</dbReference>
<dbReference type="Proteomes" id="UP001158576">
    <property type="component" value="Chromosome 2"/>
</dbReference>
<evidence type="ECO:0000259" key="1">
    <source>
        <dbReference type="PROSITE" id="PS50041"/>
    </source>
</evidence>
<protein>
    <submittedName>
        <fullName evidence="2">Oidioi.mRNA.OKI2018_I69.chr2.g3946.t1.cds</fullName>
    </submittedName>
</protein>
<dbReference type="SMART" id="SM00034">
    <property type="entry name" value="CLECT"/>
    <property type="match status" value="1"/>
</dbReference>
<evidence type="ECO:0000313" key="3">
    <source>
        <dbReference type="Proteomes" id="UP001158576"/>
    </source>
</evidence>
<dbReference type="PROSITE" id="PS50041">
    <property type="entry name" value="C_TYPE_LECTIN_2"/>
    <property type="match status" value="1"/>
</dbReference>
<accession>A0ABN7T011</accession>
<feature type="domain" description="C-type lectin" evidence="1">
    <location>
        <begin position="22"/>
        <end position="121"/>
    </location>
</feature>
<dbReference type="Pfam" id="PF00059">
    <property type="entry name" value="Lectin_C"/>
    <property type="match status" value="1"/>
</dbReference>
<dbReference type="Gene3D" id="3.10.100.10">
    <property type="entry name" value="Mannose-Binding Protein A, subunit A"/>
    <property type="match status" value="1"/>
</dbReference>
<proteinExistence type="predicted"/>
<reference evidence="2 3" key="1">
    <citation type="submission" date="2021-04" db="EMBL/GenBank/DDBJ databases">
        <authorList>
            <person name="Bliznina A."/>
        </authorList>
    </citation>
    <scope>NUCLEOTIDE SEQUENCE [LARGE SCALE GENOMIC DNA]</scope>
</reference>
<name>A0ABN7T011_OIKDI</name>
<sequence length="300" mass="34693">MRLAGLIFGFSRACENGWVDDFQGNCLQIVSDPAPWHSALDNCFNQGAHMLHVNSESYNSAIKEMKIAKDLWIGYESPERMNGFFSSDGFSAIWQNFRTSGDERSDSEHNCASMMENGKWKKTIVSRKSLRLPERNKIGEKRGDRLDFHGDRALSRMVGNSDQLRRDQKSSGQSFKLQASIRQSCQRCVLARGRSQKLQMAFEQSKIQTLFRLSAFKSFSSDFDSLYREFFAEFEADMNETDWENISFDDEIRLSKENMKYEKAKNYVSGANECSSAMKQLEKKIQWINQKRLENDANLY</sequence>
<gene>
    <name evidence="2" type="ORF">OKIOD_LOCUS12711</name>
</gene>